<protein>
    <submittedName>
        <fullName evidence="1">Uncharacterized protein</fullName>
    </submittedName>
</protein>
<dbReference type="Proteomes" id="UP000823399">
    <property type="component" value="Unassembled WGS sequence"/>
</dbReference>
<dbReference type="OrthoDB" id="2205812at2759"/>
<sequence length="109" mass="12245">IEIAPDGKATRILGAWIGNGVDEQAVWSPILEKIEKVLQCWEKWHPSIEGRKIIIERTIGSMTQYLTIAQGMPKDVENILTTRTRKFIWDGKGNNAISMNILCAPIEKG</sequence>
<gene>
    <name evidence="1" type="ORF">F5147DRAFT_559989</name>
</gene>
<name>A0A9P7ETD6_9AGAM</name>
<dbReference type="RefSeq" id="XP_041285481.1">
    <property type="nucleotide sequence ID" value="XM_041430574.1"/>
</dbReference>
<evidence type="ECO:0000313" key="2">
    <source>
        <dbReference type="Proteomes" id="UP000823399"/>
    </source>
</evidence>
<dbReference type="EMBL" id="JABBWM010000123">
    <property type="protein sequence ID" value="KAG2088264.1"/>
    <property type="molecule type" value="Genomic_DNA"/>
</dbReference>
<dbReference type="GeneID" id="64692833"/>
<dbReference type="AlphaFoldDB" id="A0A9P7ETD6"/>
<keyword evidence="2" id="KW-1185">Reference proteome</keyword>
<accession>A0A9P7ETD6</accession>
<comment type="caution">
    <text evidence="1">The sequence shown here is derived from an EMBL/GenBank/DDBJ whole genome shotgun (WGS) entry which is preliminary data.</text>
</comment>
<reference evidence="1" key="1">
    <citation type="journal article" date="2020" name="New Phytol.">
        <title>Comparative genomics reveals dynamic genome evolution in host specialist ectomycorrhizal fungi.</title>
        <authorList>
            <person name="Lofgren L.A."/>
            <person name="Nguyen N.H."/>
            <person name="Vilgalys R."/>
            <person name="Ruytinx J."/>
            <person name="Liao H.L."/>
            <person name="Branco S."/>
            <person name="Kuo A."/>
            <person name="LaButti K."/>
            <person name="Lipzen A."/>
            <person name="Andreopoulos W."/>
            <person name="Pangilinan J."/>
            <person name="Riley R."/>
            <person name="Hundley H."/>
            <person name="Na H."/>
            <person name="Barry K."/>
            <person name="Grigoriev I.V."/>
            <person name="Stajich J.E."/>
            <person name="Kennedy P.G."/>
        </authorList>
    </citation>
    <scope>NUCLEOTIDE SEQUENCE</scope>
    <source>
        <strain evidence="1">FC423</strain>
    </source>
</reference>
<proteinExistence type="predicted"/>
<feature type="non-terminal residue" evidence="1">
    <location>
        <position position="109"/>
    </location>
</feature>
<evidence type="ECO:0000313" key="1">
    <source>
        <dbReference type="EMBL" id="KAG2088264.1"/>
    </source>
</evidence>
<feature type="non-terminal residue" evidence="1">
    <location>
        <position position="1"/>
    </location>
</feature>
<organism evidence="1 2">
    <name type="scientific">Suillus discolor</name>
    <dbReference type="NCBI Taxonomy" id="1912936"/>
    <lineage>
        <taxon>Eukaryota</taxon>
        <taxon>Fungi</taxon>
        <taxon>Dikarya</taxon>
        <taxon>Basidiomycota</taxon>
        <taxon>Agaricomycotina</taxon>
        <taxon>Agaricomycetes</taxon>
        <taxon>Agaricomycetidae</taxon>
        <taxon>Boletales</taxon>
        <taxon>Suillineae</taxon>
        <taxon>Suillaceae</taxon>
        <taxon>Suillus</taxon>
    </lineage>
</organism>